<dbReference type="InterPro" id="IPR046357">
    <property type="entry name" value="PPIase_dom_sf"/>
</dbReference>
<protein>
    <recommendedName>
        <fullName evidence="9">Periplasmic chaperone PpiD</fullName>
    </recommendedName>
    <alternativeName>
        <fullName evidence="10">Periplasmic folding chaperone</fullName>
    </alternativeName>
</protein>
<reference evidence="14 15" key="1">
    <citation type="submission" date="2023-07" db="EMBL/GenBank/DDBJ databases">
        <title>Sorghum-associated microbial communities from plants grown in Nebraska, USA.</title>
        <authorList>
            <person name="Schachtman D."/>
        </authorList>
    </citation>
    <scope>NUCLEOTIDE SEQUENCE [LARGE SCALE GENOMIC DNA]</scope>
    <source>
        <strain evidence="14 15">BE190</strain>
    </source>
</reference>
<dbReference type="SUPFAM" id="SSF109998">
    <property type="entry name" value="Triger factor/SurA peptide-binding domain-like"/>
    <property type="match status" value="1"/>
</dbReference>
<evidence type="ECO:0000256" key="2">
    <source>
        <dbReference type="ARBA" id="ARBA00022475"/>
    </source>
</evidence>
<dbReference type="PANTHER" id="PTHR47529:SF1">
    <property type="entry name" value="PERIPLASMIC CHAPERONE PPID"/>
    <property type="match status" value="1"/>
</dbReference>
<accession>A0ABU1UWQ3</accession>
<keyword evidence="2" id="KW-1003">Cell membrane</keyword>
<keyword evidence="11" id="KW-0697">Rotamase</keyword>
<gene>
    <name evidence="14" type="ORF">J2X05_001592</name>
</gene>
<comment type="caution">
    <text evidence="14">The sequence shown here is derived from an EMBL/GenBank/DDBJ whole genome shotgun (WGS) entry which is preliminary data.</text>
</comment>
<evidence type="ECO:0000256" key="8">
    <source>
        <dbReference type="ARBA" id="ARBA00038408"/>
    </source>
</evidence>
<evidence type="ECO:0000256" key="9">
    <source>
        <dbReference type="ARBA" id="ARBA00040743"/>
    </source>
</evidence>
<dbReference type="Pfam" id="PF13624">
    <property type="entry name" value="SurA_N_3"/>
    <property type="match status" value="1"/>
</dbReference>
<dbReference type="PROSITE" id="PS01096">
    <property type="entry name" value="PPIC_PPIASE_1"/>
    <property type="match status" value="1"/>
</dbReference>
<dbReference type="EMBL" id="JAVDVX010000002">
    <property type="protein sequence ID" value="MDR7089586.1"/>
    <property type="molecule type" value="Genomic_DNA"/>
</dbReference>
<evidence type="ECO:0000256" key="4">
    <source>
        <dbReference type="ARBA" id="ARBA00022692"/>
    </source>
</evidence>
<dbReference type="PROSITE" id="PS50198">
    <property type="entry name" value="PPIC_PPIASE_2"/>
    <property type="match status" value="1"/>
</dbReference>
<keyword evidence="15" id="KW-1185">Reference proteome</keyword>
<keyword evidence="7" id="KW-0143">Chaperone</keyword>
<dbReference type="InterPro" id="IPR023058">
    <property type="entry name" value="PPIase_PpiC_CS"/>
</dbReference>
<keyword evidence="6 12" id="KW-0472">Membrane</keyword>
<comment type="similarity">
    <text evidence="8">Belongs to the PpiD chaperone family.</text>
</comment>
<sequence length="622" mass="67749">MLQNLRDNSRGVISFILIGFLVIIFALTGVEALFNWDTSANQAAKVNGEQVTEMDVARAIGMQKQQMLNTYGDQIPAEFLTDEYLRKPVIDNLVQRMVLSQAAVKSGMAVGNTYLSEQIATAPQFKNEAGAFDNNRYQQVLRNMGYTHSTYAKILSDEIVINQLQAGVSATAFATPSQLDDVVALSFQSRDLGYVILPAAKVRETIQVETAEIQSYYDANQQMFTSEEQVAVDYISLNVADLMKNISVTEEQVRKQFEQNQASFVAAPERQAAHILVEGDNQDKIKTIADKLAAGDDFAALAKEFSDDLGSKEQGGDLGFTKGDAFPAEFESALATLKVGEVSSAVKTDAGTHFIKLLAEKGSEPPSFEEQKASIEDELKRAEAENLFVVQLEKLREESYNAESLQEVAQALNLKAENSGLFERSKGKDLMANPKVVAAAFSTEVLQEGNSSDVIEIDSSNVVVLKKTDYKPSQVKPLASVQEQITNTLKDQKAKTLLDEQATRLIADLKSGGSFSELSKAAGVEFKQVKAATRSSADIDSDVLRHAFTMTKPSSSSPTFDKVMTAAGDLAVVALEAVTPGSYEKVTPEQKTAITAQLGSIYGKNDFSSYQKFLKDAADIVQ</sequence>
<evidence type="ECO:0000256" key="5">
    <source>
        <dbReference type="ARBA" id="ARBA00022989"/>
    </source>
</evidence>
<evidence type="ECO:0000259" key="13">
    <source>
        <dbReference type="PROSITE" id="PS50198"/>
    </source>
</evidence>
<dbReference type="GO" id="GO:0003755">
    <property type="term" value="F:peptidyl-prolyl cis-trans isomerase activity"/>
    <property type="evidence" value="ECO:0007669"/>
    <property type="project" value="UniProtKB-EC"/>
</dbReference>
<evidence type="ECO:0000256" key="1">
    <source>
        <dbReference type="ARBA" id="ARBA00004382"/>
    </source>
</evidence>
<dbReference type="PANTHER" id="PTHR47529">
    <property type="entry name" value="PEPTIDYL-PROLYL CIS-TRANS ISOMERASE D"/>
    <property type="match status" value="1"/>
</dbReference>
<keyword evidence="5 12" id="KW-1133">Transmembrane helix</keyword>
<keyword evidence="4 12" id="KW-0812">Transmembrane</keyword>
<evidence type="ECO:0000313" key="15">
    <source>
        <dbReference type="Proteomes" id="UP001253595"/>
    </source>
</evidence>
<evidence type="ECO:0000256" key="6">
    <source>
        <dbReference type="ARBA" id="ARBA00023136"/>
    </source>
</evidence>
<evidence type="ECO:0000256" key="11">
    <source>
        <dbReference type="PROSITE-ProRule" id="PRU00278"/>
    </source>
</evidence>
<feature type="transmembrane region" description="Helical" evidence="12">
    <location>
        <begin position="12"/>
        <end position="36"/>
    </location>
</feature>
<dbReference type="Gene3D" id="1.10.4030.10">
    <property type="entry name" value="Porin chaperone SurA, peptide-binding domain"/>
    <property type="match status" value="1"/>
</dbReference>
<feature type="domain" description="PpiC" evidence="13">
    <location>
        <begin position="267"/>
        <end position="359"/>
    </location>
</feature>
<proteinExistence type="inferred from homology"/>
<dbReference type="InterPro" id="IPR052029">
    <property type="entry name" value="PpiD_chaperone"/>
</dbReference>
<evidence type="ECO:0000256" key="12">
    <source>
        <dbReference type="SAM" id="Phobius"/>
    </source>
</evidence>
<dbReference type="Gene3D" id="3.10.50.40">
    <property type="match status" value="1"/>
</dbReference>
<evidence type="ECO:0000256" key="10">
    <source>
        <dbReference type="ARBA" id="ARBA00042775"/>
    </source>
</evidence>
<keyword evidence="3" id="KW-0997">Cell inner membrane</keyword>
<dbReference type="RefSeq" id="WP_310070926.1">
    <property type="nucleotide sequence ID" value="NZ_JAVDVX010000002.1"/>
</dbReference>
<evidence type="ECO:0000256" key="3">
    <source>
        <dbReference type="ARBA" id="ARBA00022519"/>
    </source>
</evidence>
<dbReference type="Pfam" id="PF00639">
    <property type="entry name" value="Rotamase"/>
    <property type="match status" value="1"/>
</dbReference>
<dbReference type="Proteomes" id="UP001253595">
    <property type="component" value="Unassembled WGS sequence"/>
</dbReference>
<comment type="subcellular location">
    <subcellularLocation>
        <location evidence="1">Cell inner membrane</location>
        <topology evidence="1">Single-pass type II membrane protein</topology>
        <orientation evidence="1">Periplasmic side</orientation>
    </subcellularLocation>
</comment>
<keyword evidence="11 14" id="KW-0413">Isomerase</keyword>
<organism evidence="14 15">
    <name type="scientific">Cellvibrio fibrivorans</name>
    <dbReference type="NCBI Taxonomy" id="126350"/>
    <lineage>
        <taxon>Bacteria</taxon>
        <taxon>Pseudomonadati</taxon>
        <taxon>Pseudomonadota</taxon>
        <taxon>Gammaproteobacteria</taxon>
        <taxon>Cellvibrionales</taxon>
        <taxon>Cellvibrionaceae</taxon>
        <taxon>Cellvibrio</taxon>
    </lineage>
</organism>
<dbReference type="InterPro" id="IPR027304">
    <property type="entry name" value="Trigger_fact/SurA_dom_sf"/>
</dbReference>
<dbReference type="InterPro" id="IPR000297">
    <property type="entry name" value="PPIase_PpiC"/>
</dbReference>
<evidence type="ECO:0000256" key="7">
    <source>
        <dbReference type="ARBA" id="ARBA00023186"/>
    </source>
</evidence>
<evidence type="ECO:0000313" key="14">
    <source>
        <dbReference type="EMBL" id="MDR7089586.1"/>
    </source>
</evidence>
<dbReference type="SUPFAM" id="SSF54534">
    <property type="entry name" value="FKBP-like"/>
    <property type="match status" value="1"/>
</dbReference>
<name>A0ABU1UWQ3_9GAMM</name>